<reference evidence="8" key="3">
    <citation type="submission" date="2023-01" db="EMBL/GenBank/DDBJ databases">
        <title>Human gut microbiome strain richness.</title>
        <authorList>
            <person name="Chen-Liaw A."/>
        </authorList>
    </citation>
    <scope>NUCLEOTIDE SEQUENCE</scope>
    <source>
        <strain evidence="8">RTP21484st1_B7_RTP21484_190118</strain>
    </source>
</reference>
<evidence type="ECO:0000256" key="3">
    <source>
        <dbReference type="ARBA" id="ARBA00023082"/>
    </source>
</evidence>
<dbReference type="NCBIfam" id="TIGR02937">
    <property type="entry name" value="sigma70-ECF"/>
    <property type="match status" value="1"/>
</dbReference>
<dbReference type="InterPro" id="IPR000792">
    <property type="entry name" value="Tscrpt_reg_LuxR_C"/>
</dbReference>
<dbReference type="Pfam" id="PF08281">
    <property type="entry name" value="Sigma70_r4_2"/>
    <property type="match status" value="1"/>
</dbReference>
<reference evidence="7" key="2">
    <citation type="submission" date="2022-01" db="EMBL/GenBank/DDBJ databases">
        <title>Collection of gut derived symbiotic bacterial strains cultured from healthy donors.</title>
        <authorList>
            <person name="Lin H."/>
            <person name="Kohout C."/>
            <person name="Waligurski E."/>
            <person name="Pamer E.G."/>
        </authorList>
    </citation>
    <scope>NUCLEOTIDE SEQUENCE</scope>
    <source>
        <strain evidence="7">DFI.1.149</strain>
    </source>
</reference>
<feature type="domain" description="RNA polymerase sigma-70 region 2" evidence="5">
    <location>
        <begin position="24"/>
        <end position="89"/>
    </location>
</feature>
<dbReference type="GO" id="GO:0016987">
    <property type="term" value="F:sigma factor activity"/>
    <property type="evidence" value="ECO:0007669"/>
    <property type="project" value="UniProtKB-KW"/>
</dbReference>
<protein>
    <submittedName>
        <fullName evidence="9">RNA polymerase sigma-70 factor</fullName>
    </submittedName>
</protein>
<evidence type="ECO:0000313" key="8">
    <source>
        <dbReference type="EMBL" id="MDB9222786.1"/>
    </source>
</evidence>
<dbReference type="GO" id="GO:0003677">
    <property type="term" value="F:DNA binding"/>
    <property type="evidence" value="ECO:0007669"/>
    <property type="project" value="InterPro"/>
</dbReference>
<evidence type="ECO:0000313" key="10">
    <source>
        <dbReference type="Proteomes" id="UP000284243"/>
    </source>
</evidence>
<dbReference type="InterPro" id="IPR013325">
    <property type="entry name" value="RNA_pol_sigma_r2"/>
</dbReference>
<keyword evidence="4" id="KW-0804">Transcription</keyword>
<dbReference type="InterPro" id="IPR014327">
    <property type="entry name" value="RNA_pol_sigma70_bacteroid"/>
</dbReference>
<name>A0A1Y3XZ71_9BACT</name>
<gene>
    <name evidence="9" type="ORF">DWW57_16685</name>
    <name evidence="7" type="ORF">L0P03_20895</name>
    <name evidence="8" type="ORF">PN645_07155</name>
</gene>
<dbReference type="EMBL" id="JAQMRD010000007">
    <property type="protein sequence ID" value="MDB9222786.1"/>
    <property type="molecule type" value="Genomic_DNA"/>
</dbReference>
<dbReference type="InterPro" id="IPR013324">
    <property type="entry name" value="RNA_pol_sigma_r3/r4-like"/>
</dbReference>
<dbReference type="PRINTS" id="PR00038">
    <property type="entry name" value="HTHLUXR"/>
</dbReference>
<evidence type="ECO:0000256" key="2">
    <source>
        <dbReference type="ARBA" id="ARBA00023015"/>
    </source>
</evidence>
<feature type="domain" description="RNA polymerase sigma factor 70 region 4 type 2" evidence="6">
    <location>
        <begin position="118"/>
        <end position="169"/>
    </location>
</feature>
<dbReference type="SUPFAM" id="SSF88659">
    <property type="entry name" value="Sigma3 and sigma4 domains of RNA polymerase sigma factors"/>
    <property type="match status" value="1"/>
</dbReference>
<dbReference type="Proteomes" id="UP000284243">
    <property type="component" value="Unassembled WGS sequence"/>
</dbReference>
<proteinExistence type="inferred from homology"/>
<dbReference type="Proteomes" id="UP001212263">
    <property type="component" value="Unassembled WGS sequence"/>
</dbReference>
<organism evidence="9 10">
    <name type="scientific">Odoribacter splanchnicus</name>
    <dbReference type="NCBI Taxonomy" id="28118"/>
    <lineage>
        <taxon>Bacteria</taxon>
        <taxon>Pseudomonadati</taxon>
        <taxon>Bacteroidota</taxon>
        <taxon>Bacteroidia</taxon>
        <taxon>Bacteroidales</taxon>
        <taxon>Odoribacteraceae</taxon>
        <taxon>Odoribacter</taxon>
    </lineage>
</organism>
<dbReference type="Proteomes" id="UP001199750">
    <property type="component" value="Unassembled WGS sequence"/>
</dbReference>
<evidence type="ECO:0000259" key="6">
    <source>
        <dbReference type="Pfam" id="PF08281"/>
    </source>
</evidence>
<dbReference type="SUPFAM" id="SSF88946">
    <property type="entry name" value="Sigma2 domain of RNA polymerase sigma factors"/>
    <property type="match status" value="1"/>
</dbReference>
<comment type="caution">
    <text evidence="9">The sequence shown here is derived from an EMBL/GenBank/DDBJ whole genome shotgun (WGS) entry which is preliminary data.</text>
</comment>
<dbReference type="RefSeq" id="WP_022160132.1">
    <property type="nucleotide sequence ID" value="NZ_CABJFF010000013.1"/>
</dbReference>
<dbReference type="InterPro" id="IPR039425">
    <property type="entry name" value="RNA_pol_sigma-70-like"/>
</dbReference>
<evidence type="ECO:0000256" key="4">
    <source>
        <dbReference type="ARBA" id="ARBA00023163"/>
    </source>
</evidence>
<dbReference type="NCBIfam" id="TIGR02985">
    <property type="entry name" value="Sig70_bacteroi1"/>
    <property type="match status" value="1"/>
</dbReference>
<dbReference type="EMBL" id="QRYC01000034">
    <property type="protein sequence ID" value="RGU54296.1"/>
    <property type="molecule type" value="Genomic_DNA"/>
</dbReference>
<dbReference type="AlphaFoldDB" id="A0A1Y3XZ71"/>
<dbReference type="GO" id="GO:0006352">
    <property type="term" value="P:DNA-templated transcription initiation"/>
    <property type="evidence" value="ECO:0007669"/>
    <property type="project" value="InterPro"/>
</dbReference>
<sequence length="185" mass="22559">MVEEKEDRFTLFKQGDERIFRQYYEKYYHALCLWVVRIIKEETRMHDIVQEAFIVLWNSRMIIESELHLKMFLYQVVRNRCFNYLKSKRVEEKYIQEYLQMEEEGGFEDTVIEEEVHRIVAQEIEKLPEEQRKVVYFHMEGKNNFEIAEIMQISVNTVKTHKARARKTLKNKLDNLFIITVLLGL</sequence>
<dbReference type="InterPro" id="IPR014284">
    <property type="entry name" value="RNA_pol_sigma-70_dom"/>
</dbReference>
<reference evidence="9 10" key="1">
    <citation type="submission" date="2018-08" db="EMBL/GenBank/DDBJ databases">
        <title>A genome reference for cultivated species of the human gut microbiota.</title>
        <authorList>
            <person name="Zou Y."/>
            <person name="Xue W."/>
            <person name="Luo G."/>
        </authorList>
    </citation>
    <scope>NUCLEOTIDE SEQUENCE [LARGE SCALE GENOMIC DNA]</scope>
    <source>
        <strain evidence="9 10">AF16-14</strain>
    </source>
</reference>
<dbReference type="EMBL" id="JAKNDN010000069">
    <property type="protein sequence ID" value="MCG4962277.1"/>
    <property type="molecule type" value="Genomic_DNA"/>
</dbReference>
<dbReference type="InterPro" id="IPR007627">
    <property type="entry name" value="RNA_pol_sigma70_r2"/>
</dbReference>
<evidence type="ECO:0000259" key="5">
    <source>
        <dbReference type="Pfam" id="PF04542"/>
    </source>
</evidence>
<dbReference type="Gene3D" id="1.10.10.10">
    <property type="entry name" value="Winged helix-like DNA-binding domain superfamily/Winged helix DNA-binding domain"/>
    <property type="match status" value="1"/>
</dbReference>
<evidence type="ECO:0000313" key="7">
    <source>
        <dbReference type="EMBL" id="MCG4962277.1"/>
    </source>
</evidence>
<dbReference type="Pfam" id="PF04542">
    <property type="entry name" value="Sigma70_r2"/>
    <property type="match status" value="1"/>
</dbReference>
<dbReference type="InterPro" id="IPR013249">
    <property type="entry name" value="RNA_pol_sigma70_r4_t2"/>
</dbReference>
<dbReference type="PANTHER" id="PTHR43133:SF46">
    <property type="entry name" value="RNA POLYMERASE SIGMA-70 FACTOR ECF SUBFAMILY"/>
    <property type="match status" value="1"/>
</dbReference>
<accession>A0A1Y3XZ71</accession>
<keyword evidence="3" id="KW-0731">Sigma factor</keyword>
<dbReference type="InterPro" id="IPR036388">
    <property type="entry name" value="WH-like_DNA-bd_sf"/>
</dbReference>
<comment type="similarity">
    <text evidence="1">Belongs to the sigma-70 factor family. ECF subfamily.</text>
</comment>
<dbReference type="PANTHER" id="PTHR43133">
    <property type="entry name" value="RNA POLYMERASE ECF-TYPE SIGMA FACTO"/>
    <property type="match status" value="1"/>
</dbReference>
<evidence type="ECO:0000313" key="9">
    <source>
        <dbReference type="EMBL" id="RGU54296.1"/>
    </source>
</evidence>
<dbReference type="Gene3D" id="1.10.1740.10">
    <property type="match status" value="1"/>
</dbReference>
<evidence type="ECO:0000256" key="1">
    <source>
        <dbReference type="ARBA" id="ARBA00010641"/>
    </source>
</evidence>
<keyword evidence="2" id="KW-0805">Transcription regulation</keyword>